<sequence>MSVTSSTTSSSTVSALGLVLTVQDKDTLRSAAYGAVSLMAAADAAGKPHKAATHGCLALACATGPVGHVLAEKTRIKDLNGPTAAALADQVLPALSAAMDLLNQQSPAAAADFRGTVLIAVEAAARAHRGEPGPVAAAMARRIADALGSA</sequence>
<reference evidence="1 2" key="1">
    <citation type="journal article" date="2019" name="J. Ind. Microbiol. Biotechnol.">
        <title>The complete genomic sequence of Streptomyces spectabilis NRRL-2792 and identification of secondary metabolite biosynthetic gene clusters.</title>
        <authorList>
            <person name="Sinha A."/>
            <person name="Phillips-Salemka S."/>
            <person name="Niraula T.A."/>
            <person name="Short K.A."/>
            <person name="Niraula N.P."/>
        </authorList>
    </citation>
    <scope>NUCLEOTIDE SEQUENCE [LARGE SCALE GENOMIC DNA]</scope>
    <source>
        <strain evidence="1 2">NRRL 2792</strain>
    </source>
</reference>
<evidence type="ECO:0000313" key="1">
    <source>
        <dbReference type="EMBL" id="QDQ16031.1"/>
    </source>
</evidence>
<accession>A0A516RK44</accession>
<proteinExistence type="predicted"/>
<protein>
    <submittedName>
        <fullName evidence="1">Uncharacterized protein</fullName>
    </submittedName>
</protein>
<dbReference type="Proteomes" id="UP000316806">
    <property type="component" value="Chromosome"/>
</dbReference>
<evidence type="ECO:0000313" key="2">
    <source>
        <dbReference type="Proteomes" id="UP000316806"/>
    </source>
</evidence>
<dbReference type="AlphaFoldDB" id="A0A516RK44"/>
<dbReference type="RefSeq" id="WP_144323231.1">
    <property type="nucleotide sequence ID" value="NZ_CP040916.1"/>
</dbReference>
<organism evidence="1 2">
    <name type="scientific">Streptomyces spectabilis</name>
    <dbReference type="NCBI Taxonomy" id="68270"/>
    <lineage>
        <taxon>Bacteria</taxon>
        <taxon>Bacillati</taxon>
        <taxon>Actinomycetota</taxon>
        <taxon>Actinomycetes</taxon>
        <taxon>Kitasatosporales</taxon>
        <taxon>Streptomycetaceae</taxon>
        <taxon>Streptomyces</taxon>
    </lineage>
</organism>
<name>A0A516RK44_STRST</name>
<dbReference type="EMBL" id="CP040916">
    <property type="protein sequence ID" value="QDQ16031.1"/>
    <property type="molecule type" value="Genomic_DNA"/>
</dbReference>
<gene>
    <name evidence="1" type="ORF">FH965_40380</name>
</gene>